<protein>
    <submittedName>
        <fullName evidence="1">Uncharacterized protein</fullName>
    </submittedName>
</protein>
<organism evidence="1 2">
    <name type="scientific">Bradyrhizobium japonicum</name>
    <dbReference type="NCBI Taxonomy" id="375"/>
    <lineage>
        <taxon>Bacteria</taxon>
        <taxon>Pseudomonadati</taxon>
        <taxon>Pseudomonadota</taxon>
        <taxon>Alphaproteobacteria</taxon>
        <taxon>Hyphomicrobiales</taxon>
        <taxon>Nitrobacteraceae</taxon>
        <taxon>Bradyrhizobium</taxon>
    </lineage>
</organism>
<sequence length="89" mass="9853">MKHTEERPYANPEAAARKLVELAASVEAAQEDRIFIERINAPFLFKLKGSGSEFGAGLKHAIERGSLQLHESGTYVKLMPSSEDLLARK</sequence>
<reference evidence="1 2" key="1">
    <citation type="submission" date="2014-09" db="EMBL/GenBank/DDBJ databases">
        <title>Draft genome of Bradyrhizobium japonicum Is-34.</title>
        <authorList>
            <person name="Tsurumaru H."/>
            <person name="Yamakawa T."/>
            <person name="Hashimoto S."/>
            <person name="Okizaki K."/>
            <person name="Kanesaki Y."/>
            <person name="Yoshikawa H."/>
            <person name="Yajima S."/>
        </authorList>
    </citation>
    <scope>NUCLEOTIDE SEQUENCE [LARGE SCALE GENOMIC DNA]</scope>
    <source>
        <strain evidence="1 2">Is-34</strain>
    </source>
</reference>
<evidence type="ECO:0000313" key="2">
    <source>
        <dbReference type="Proteomes" id="UP000030377"/>
    </source>
</evidence>
<evidence type="ECO:0000313" key="1">
    <source>
        <dbReference type="EMBL" id="KGT74497.1"/>
    </source>
</evidence>
<dbReference type="STRING" id="375.BKD09_RS14815"/>
<accession>A0A0A3XJF6</accession>
<dbReference type="AlphaFoldDB" id="A0A0A3XJF6"/>
<dbReference type="RefSeq" id="WP_039147026.1">
    <property type="nucleotide sequence ID" value="NZ_CP081350.1"/>
</dbReference>
<name>A0A0A3XJF6_BRAJP</name>
<dbReference type="Proteomes" id="UP000030377">
    <property type="component" value="Unassembled WGS sequence"/>
</dbReference>
<gene>
    <name evidence="1" type="ORF">MA20_38620</name>
</gene>
<dbReference type="EMBL" id="JRPN01000031">
    <property type="protein sequence ID" value="KGT74497.1"/>
    <property type="molecule type" value="Genomic_DNA"/>
</dbReference>
<comment type="caution">
    <text evidence="1">The sequence shown here is derived from an EMBL/GenBank/DDBJ whole genome shotgun (WGS) entry which is preliminary data.</text>
</comment>
<proteinExistence type="predicted"/>